<sequence>MKHLICFLLFSTAVFSQNYHYAIDETPANIPGVSNQLEEIEYFNAYLLPLTQKATIQAALDKYGSVRLEKGDYSGVNIVMKSNQKLYGHPSLNKISNITIAAGSTGVLLESLLPADQTITLQGGGVISYCTLKSIKWATLVGKDVMLENNSFINFIGPIRLDCSRSGYIRNTKIIKHQSQGGANMLVLKGNSTTPSYGNVSLHTNFLTPHGDTTDIDGLRSLTFVGLDAEGWNLTGEGTKAMISATNIGDVKITNFNGANSYSAVKTPSFDIDAANVFFLEKSMNFPTDILSLRANMTVINGGGTYIRQPGTVTGFDLLGNVNASNAIRYNGVEQTSTMTNTTVINNITNSLLGPKYTPWVRPTWETLPNPAGANWKTDRAGKIDQTSYIQGLINTKGVAELPEGIFYIGSTLKLPIDSNHGIVGRGTGKTVIVGLTDDFPLISLTGGQDANFILSYLTLQGGSVGIYSSQDYGTQHMSYQNIKFVVFRNQNYGIQLRRIRGFDNNFLDNLGFVDCNIGFFQDPLTPYNNDIDTSSFVDKTMFYKNQFINCSTSVSMLATRADNLDAWVDCKFDGGRTAIALSAQNAPLAANCDFTNFTGTNIISSNIFSIYNSNLYNNKVTSSIINSISNNIEGCQFLDNIPVFSPVLFNPLNNQIVNSTITGNVVTVIPPNGGYGLESAIYVNSTFLANPTLSKLLVNVKAGVPTIIINSTPNSYPQLLVTQ</sequence>
<reference evidence="1 3" key="1">
    <citation type="submission" date="2015-01" db="EMBL/GenBank/DDBJ databases">
        <title>Genome of Flavobacterium hibernum DSM 12611.</title>
        <authorList>
            <person name="Stropko S.J."/>
            <person name="Pipes S.E."/>
            <person name="Newman J.D."/>
        </authorList>
    </citation>
    <scope>NUCLEOTIDE SEQUENCE [LARGE SCALE GENOMIC DNA]</scope>
    <source>
        <strain evidence="1 3">DSM 12611</strain>
    </source>
</reference>
<dbReference type="InterPro" id="IPR011050">
    <property type="entry name" value="Pectin_lyase_fold/virulence"/>
</dbReference>
<gene>
    <name evidence="2" type="ORF">B0A73_01715</name>
    <name evidence="1" type="ORF">IW18_18325</name>
</gene>
<dbReference type="EMBL" id="MUGX01000005">
    <property type="protein sequence ID" value="OXA91010.1"/>
    <property type="molecule type" value="Genomic_DNA"/>
</dbReference>
<evidence type="ECO:0000313" key="4">
    <source>
        <dbReference type="Proteomes" id="UP000198302"/>
    </source>
</evidence>
<organism evidence="1 3">
    <name type="scientific">Flavobacterium hibernum</name>
    <dbReference type="NCBI Taxonomy" id="37752"/>
    <lineage>
        <taxon>Bacteria</taxon>
        <taxon>Pseudomonadati</taxon>
        <taxon>Bacteroidota</taxon>
        <taxon>Flavobacteriia</taxon>
        <taxon>Flavobacteriales</taxon>
        <taxon>Flavobacteriaceae</taxon>
        <taxon>Flavobacterium</taxon>
    </lineage>
</organism>
<accession>A0A0D0EDX4</accession>
<name>A0A0D0EDX4_9FLAO</name>
<evidence type="ECO:0000313" key="2">
    <source>
        <dbReference type="EMBL" id="OXA91010.1"/>
    </source>
</evidence>
<dbReference type="Proteomes" id="UP000198302">
    <property type="component" value="Unassembled WGS sequence"/>
</dbReference>
<dbReference type="RefSeq" id="WP_041519535.1">
    <property type="nucleotide sequence ID" value="NZ_JPRK01000016.1"/>
</dbReference>
<dbReference type="EMBL" id="JPRK01000016">
    <property type="protein sequence ID" value="KIO51359.1"/>
    <property type="molecule type" value="Genomic_DNA"/>
</dbReference>
<protein>
    <submittedName>
        <fullName evidence="1">Uncharacterized protein</fullName>
    </submittedName>
</protein>
<evidence type="ECO:0000313" key="3">
    <source>
        <dbReference type="Proteomes" id="UP000032061"/>
    </source>
</evidence>
<comment type="caution">
    <text evidence="1">The sequence shown here is derived from an EMBL/GenBank/DDBJ whole genome shotgun (WGS) entry which is preliminary data.</text>
</comment>
<dbReference type="Proteomes" id="UP000032061">
    <property type="component" value="Unassembled WGS sequence"/>
</dbReference>
<dbReference type="AlphaFoldDB" id="A0A0D0EDX4"/>
<keyword evidence="4" id="KW-1185">Reference proteome</keyword>
<proteinExistence type="predicted"/>
<reference evidence="2 4" key="2">
    <citation type="submission" date="2016-11" db="EMBL/GenBank/DDBJ databases">
        <title>Whole genomes of Flavobacteriaceae.</title>
        <authorList>
            <person name="Stine C."/>
            <person name="Li C."/>
            <person name="Tadesse D."/>
        </authorList>
    </citation>
    <scope>NUCLEOTIDE SEQUENCE [LARGE SCALE GENOMIC DNA]</scope>
    <source>
        <strain evidence="2 4">ATCC 51468</strain>
    </source>
</reference>
<dbReference type="SUPFAM" id="SSF51126">
    <property type="entry name" value="Pectin lyase-like"/>
    <property type="match status" value="1"/>
</dbReference>
<evidence type="ECO:0000313" key="1">
    <source>
        <dbReference type="EMBL" id="KIO51359.1"/>
    </source>
</evidence>
<dbReference type="STRING" id="37752.IW18_18325"/>
<dbReference type="OrthoDB" id="1286432at2"/>